<feature type="domain" description="EF-hand" evidence="9">
    <location>
        <begin position="287"/>
        <end position="322"/>
    </location>
</feature>
<evidence type="ECO:0000256" key="2">
    <source>
        <dbReference type="ARBA" id="ARBA00022448"/>
    </source>
</evidence>
<feature type="transmembrane region" description="Helical" evidence="8">
    <location>
        <begin position="137"/>
        <end position="159"/>
    </location>
</feature>
<gene>
    <name evidence="10" type="ORF">SO694_0024508</name>
</gene>
<comment type="subcellular location">
    <subcellularLocation>
        <location evidence="1">Endomembrane system</location>
        <topology evidence="1">Multi-pass membrane protein</topology>
    </subcellularLocation>
</comment>
<dbReference type="InterPro" id="IPR004837">
    <property type="entry name" value="NaCa_Exmemb"/>
</dbReference>
<accession>A0ABR1FRK7</accession>
<dbReference type="Proteomes" id="UP001363151">
    <property type="component" value="Unassembled WGS sequence"/>
</dbReference>
<evidence type="ECO:0000313" key="10">
    <source>
        <dbReference type="EMBL" id="KAK7236707.1"/>
    </source>
</evidence>
<evidence type="ECO:0000256" key="1">
    <source>
        <dbReference type="ARBA" id="ARBA00004127"/>
    </source>
</evidence>
<proteinExistence type="predicted"/>
<evidence type="ECO:0000259" key="9">
    <source>
        <dbReference type="PROSITE" id="PS50222"/>
    </source>
</evidence>
<dbReference type="Pfam" id="PF13499">
    <property type="entry name" value="EF-hand_7"/>
    <property type="match status" value="1"/>
</dbReference>
<evidence type="ECO:0000313" key="11">
    <source>
        <dbReference type="Proteomes" id="UP001363151"/>
    </source>
</evidence>
<keyword evidence="4" id="KW-0106">Calcium</keyword>
<evidence type="ECO:0000256" key="6">
    <source>
        <dbReference type="ARBA" id="ARBA00023065"/>
    </source>
</evidence>
<dbReference type="SUPFAM" id="SSF47473">
    <property type="entry name" value="EF-hand"/>
    <property type="match status" value="1"/>
</dbReference>
<feature type="transmembrane region" description="Helical" evidence="8">
    <location>
        <begin position="89"/>
        <end position="109"/>
    </location>
</feature>
<dbReference type="PANTHER" id="PTHR31503">
    <property type="entry name" value="VACUOLAR CALCIUM ION TRANSPORTER"/>
    <property type="match status" value="1"/>
</dbReference>
<dbReference type="SMART" id="SM00054">
    <property type="entry name" value="EFh"/>
    <property type="match status" value="2"/>
</dbReference>
<protein>
    <submittedName>
        <fullName evidence="10">Calcium:sodium antiporter</fullName>
    </submittedName>
</protein>
<dbReference type="PROSITE" id="PS00018">
    <property type="entry name" value="EF_HAND_1"/>
    <property type="match status" value="2"/>
</dbReference>
<keyword evidence="2" id="KW-0813">Transport</keyword>
<dbReference type="InterPro" id="IPR004713">
    <property type="entry name" value="CaH_exchang"/>
</dbReference>
<dbReference type="EMBL" id="JBBJCI010000266">
    <property type="protein sequence ID" value="KAK7236707.1"/>
    <property type="molecule type" value="Genomic_DNA"/>
</dbReference>
<dbReference type="InterPro" id="IPR011992">
    <property type="entry name" value="EF-hand-dom_pair"/>
</dbReference>
<dbReference type="InterPro" id="IPR002048">
    <property type="entry name" value="EF_hand_dom"/>
</dbReference>
<feature type="transmembrane region" description="Helical" evidence="8">
    <location>
        <begin position="524"/>
        <end position="543"/>
    </location>
</feature>
<feature type="transmembrane region" description="Helical" evidence="8">
    <location>
        <begin position="496"/>
        <end position="518"/>
    </location>
</feature>
<keyword evidence="7 8" id="KW-0472">Membrane</keyword>
<feature type="transmembrane region" description="Helical" evidence="8">
    <location>
        <begin position="419"/>
        <end position="438"/>
    </location>
</feature>
<feature type="domain" description="EF-hand" evidence="9">
    <location>
        <begin position="323"/>
        <end position="358"/>
    </location>
</feature>
<dbReference type="PROSITE" id="PS50222">
    <property type="entry name" value="EF_HAND_2"/>
    <property type="match status" value="2"/>
</dbReference>
<dbReference type="PANTHER" id="PTHR31503:SF36">
    <property type="entry name" value="SODIUM_CALCIUM EXCHANGER MEMBRANE REGION DOMAIN-CONTAINING PROTEIN"/>
    <property type="match status" value="1"/>
</dbReference>
<feature type="transmembrane region" description="Helical" evidence="8">
    <location>
        <begin position="458"/>
        <end position="476"/>
    </location>
</feature>
<dbReference type="InterPro" id="IPR018247">
    <property type="entry name" value="EF_Hand_1_Ca_BS"/>
</dbReference>
<evidence type="ECO:0000256" key="4">
    <source>
        <dbReference type="ARBA" id="ARBA00022837"/>
    </source>
</evidence>
<keyword evidence="3 8" id="KW-0812">Transmembrane</keyword>
<keyword evidence="5 8" id="KW-1133">Transmembrane helix</keyword>
<name>A0ABR1FRK7_AURAN</name>
<dbReference type="CDD" id="cd00051">
    <property type="entry name" value="EFh"/>
    <property type="match status" value="1"/>
</dbReference>
<feature type="transmembrane region" description="Helical" evidence="8">
    <location>
        <begin position="54"/>
        <end position="77"/>
    </location>
</feature>
<organism evidence="10 11">
    <name type="scientific">Aureococcus anophagefferens</name>
    <name type="common">Harmful bloom alga</name>
    <dbReference type="NCBI Taxonomy" id="44056"/>
    <lineage>
        <taxon>Eukaryota</taxon>
        <taxon>Sar</taxon>
        <taxon>Stramenopiles</taxon>
        <taxon>Ochrophyta</taxon>
        <taxon>Pelagophyceae</taxon>
        <taxon>Pelagomonadales</taxon>
        <taxon>Pelagomonadaceae</taxon>
        <taxon>Aureococcus</taxon>
    </lineage>
</organism>
<evidence type="ECO:0000256" key="5">
    <source>
        <dbReference type="ARBA" id="ARBA00022989"/>
    </source>
</evidence>
<dbReference type="Pfam" id="PF01699">
    <property type="entry name" value="Na_Ca_ex"/>
    <property type="match status" value="1"/>
</dbReference>
<feature type="transmembrane region" description="Helical" evidence="8">
    <location>
        <begin position="550"/>
        <end position="570"/>
    </location>
</feature>
<sequence>MGSFFIDPSDLSTSFYGNCQLMELFIAYAYLLYIGCNMISDGAELLMLTPYSKLVGSCILPVLGAVPDGAIVLFSGVGSDAQTSLDVGVGALAGSTVMLITIPWALAIYGGRVNLDADGQPKYAVSKGTPRLSEGNLWNSGVSVGAGFPVVLYMGYWMLATALPYVVVEIGALVAENDHGGILNQQTIDDDEATELSLQESPAVLVGLLMTLFGFGAYLKYQYDAAYGAESSSPSLEEKQRRATVNTVRGGVGLVAAVRPILDMEDAQRAAGAAEAAPLAPNGKNEMLENVLRPFFSKYDTDNNGTLELSELSRVFEDLNEPKSSDELDVLFKKYDRDGSGSISFDEFCVGMREYVLSKPASYSIRAEAAAVKSKRAELATSLEERKDEEDLEEDDEEEEIPDEFAEDKFKSVEEQQRCIQNAALKLCGLGTLVVLVFSDPVTDVLTEFGDRTGINAFYVGFVVAPLITNGSELLASYTFALKKTQKSMVVAYEQLLGAAVMNNTYCLFIFLILIYAQGLYWDYTAEVISILCAELAIFAVVTTIKVHTVTTACLVLSFYPLTILLVWMLEELAGIS</sequence>
<evidence type="ECO:0000256" key="7">
    <source>
        <dbReference type="ARBA" id="ARBA00023136"/>
    </source>
</evidence>
<reference evidence="10 11" key="1">
    <citation type="submission" date="2024-03" db="EMBL/GenBank/DDBJ databases">
        <title>Aureococcus anophagefferens CCMP1851 and Kratosvirus quantuckense: Draft genome of a second virus-susceptible host strain in the model system.</title>
        <authorList>
            <person name="Chase E."/>
            <person name="Truchon A.R."/>
            <person name="Schepens W."/>
            <person name="Wilhelm S.W."/>
        </authorList>
    </citation>
    <scope>NUCLEOTIDE SEQUENCE [LARGE SCALE GENOMIC DNA]</scope>
    <source>
        <strain evidence="10 11">CCMP1851</strain>
    </source>
</reference>
<dbReference type="Gene3D" id="1.10.238.10">
    <property type="entry name" value="EF-hand"/>
    <property type="match status" value="1"/>
</dbReference>
<keyword evidence="11" id="KW-1185">Reference proteome</keyword>
<feature type="transmembrane region" description="Helical" evidence="8">
    <location>
        <begin position="203"/>
        <end position="221"/>
    </location>
</feature>
<evidence type="ECO:0000256" key="8">
    <source>
        <dbReference type="SAM" id="Phobius"/>
    </source>
</evidence>
<keyword evidence="6" id="KW-0406">Ion transport</keyword>
<evidence type="ECO:0000256" key="3">
    <source>
        <dbReference type="ARBA" id="ARBA00022692"/>
    </source>
</evidence>
<comment type="caution">
    <text evidence="10">The sequence shown here is derived from an EMBL/GenBank/DDBJ whole genome shotgun (WGS) entry which is preliminary data.</text>
</comment>